<keyword evidence="5 9" id="KW-0547">Nucleotide-binding</keyword>
<evidence type="ECO:0000256" key="2">
    <source>
        <dbReference type="ARBA" id="ARBA00022490"/>
    </source>
</evidence>
<accession>A0A2A4MFI1</accession>
<dbReference type="SUPFAM" id="SSF52402">
    <property type="entry name" value="Adenine nucleotide alpha hydrolases-like"/>
    <property type="match status" value="1"/>
</dbReference>
<comment type="caution">
    <text evidence="11">The sequence shown here is derived from an EMBL/GenBank/DDBJ whole genome shotgun (WGS) entry which is preliminary data.</text>
</comment>
<dbReference type="GO" id="GO:0140741">
    <property type="term" value="F:tRNA-uracil-4 sulfurtransferase activity"/>
    <property type="evidence" value="ECO:0007669"/>
    <property type="project" value="UniProtKB-EC"/>
</dbReference>
<dbReference type="Gene3D" id="3.40.250.10">
    <property type="entry name" value="Rhodanese-like domain"/>
    <property type="match status" value="1"/>
</dbReference>
<keyword evidence="6 9" id="KW-0067">ATP-binding</keyword>
<dbReference type="PANTHER" id="PTHR43209:SF1">
    <property type="entry name" value="TRNA SULFURTRANSFERASE"/>
    <property type="match status" value="1"/>
</dbReference>
<dbReference type="Proteomes" id="UP000218172">
    <property type="component" value="Unassembled WGS sequence"/>
</dbReference>
<dbReference type="GO" id="GO:0009229">
    <property type="term" value="P:thiamine diphosphate biosynthetic process"/>
    <property type="evidence" value="ECO:0007669"/>
    <property type="project" value="UniProtKB-UniRule"/>
</dbReference>
<dbReference type="AlphaFoldDB" id="A0A2A4MFI1"/>
<dbReference type="HAMAP" id="MF_00021">
    <property type="entry name" value="ThiI"/>
    <property type="match status" value="1"/>
</dbReference>
<dbReference type="NCBIfam" id="TIGR04271">
    <property type="entry name" value="ThiI_C_thiazole"/>
    <property type="match status" value="1"/>
</dbReference>
<sequence>MLFVVKLFPEITIKSRPVRRRFIRQLRRNIRSVLSDYDEAVTVTGEWDSLEVTTTVNDEITTALVIEKLRNTPGISIILQVDKHPLGDFDNIFELCKDYYGERLAGKTFAVRCKRSGRHPFKSIDVEKYVGGGLNQHTEAAGVKLVKPDVTVQIEIRHEELFIVKQRFQGLGGFPLGCQDSVLSLISGGFDSSVSSYMTIKRGLQTHYCFFNLGGNAHEIAVKEVALYLWMKYGNSHRVKFISVPFEAVVEEILTKVENSQMGVVLKRMMLRAATEVAQGLEIKALVTGESIAQVSSQTLPNLAVIDSVTDILVLRPLVTANKQEIIDVARVIGTEDFSKNIPEYCGVISVKPTTRAKKERVEREEGNFDFEVLENSIKNATHQLITHVAKDLDRESAEVKIIDNIAMFTDSIEQLTIIDIRHPSEEERKPLILTEDNSPQLQKIPFYQLRTSFTDLDQSRTYWLYCDKGMMSRLHVAYLQDEGFANVAVFAPA</sequence>
<dbReference type="Gene3D" id="3.30.2130.30">
    <property type="match status" value="1"/>
</dbReference>
<comment type="pathway">
    <text evidence="9">Cofactor biosynthesis; thiamine diphosphate biosynthesis.</text>
</comment>
<dbReference type="SUPFAM" id="SSF143437">
    <property type="entry name" value="THUMP domain-like"/>
    <property type="match status" value="1"/>
</dbReference>
<dbReference type="SUPFAM" id="SSF52821">
    <property type="entry name" value="Rhodanese/Cell cycle control phosphatase"/>
    <property type="match status" value="1"/>
</dbReference>
<comment type="catalytic activity">
    <reaction evidence="9">
        <text>[ThiI sulfur-carrier protein]-S-sulfanyl-L-cysteine + a uridine in tRNA + 2 reduced [2Fe-2S]-[ferredoxin] + ATP + H(+) = [ThiI sulfur-carrier protein]-L-cysteine + a 4-thiouridine in tRNA + 2 oxidized [2Fe-2S]-[ferredoxin] + AMP + diphosphate</text>
        <dbReference type="Rhea" id="RHEA:24176"/>
        <dbReference type="Rhea" id="RHEA-COMP:10000"/>
        <dbReference type="Rhea" id="RHEA-COMP:10001"/>
        <dbReference type="Rhea" id="RHEA-COMP:13337"/>
        <dbReference type="Rhea" id="RHEA-COMP:13338"/>
        <dbReference type="Rhea" id="RHEA-COMP:13339"/>
        <dbReference type="Rhea" id="RHEA-COMP:13340"/>
        <dbReference type="ChEBI" id="CHEBI:15378"/>
        <dbReference type="ChEBI" id="CHEBI:29950"/>
        <dbReference type="ChEBI" id="CHEBI:30616"/>
        <dbReference type="ChEBI" id="CHEBI:33019"/>
        <dbReference type="ChEBI" id="CHEBI:33737"/>
        <dbReference type="ChEBI" id="CHEBI:33738"/>
        <dbReference type="ChEBI" id="CHEBI:61963"/>
        <dbReference type="ChEBI" id="CHEBI:65315"/>
        <dbReference type="ChEBI" id="CHEBI:136798"/>
        <dbReference type="ChEBI" id="CHEBI:456215"/>
        <dbReference type="EC" id="2.8.1.4"/>
    </reaction>
</comment>
<feature type="binding site" evidence="9">
    <location>
        <position position="267"/>
    </location>
    <ligand>
        <name>ATP</name>
        <dbReference type="ChEBI" id="CHEBI:30616"/>
    </ligand>
</feature>
<dbReference type="GO" id="GO:0009228">
    <property type="term" value="P:thiamine biosynthetic process"/>
    <property type="evidence" value="ECO:0007669"/>
    <property type="project" value="UniProtKB-KW"/>
</dbReference>
<dbReference type="InterPro" id="IPR026340">
    <property type="entry name" value="THII_Thiazole_biosynth_dom"/>
</dbReference>
<dbReference type="Pfam" id="PF22025">
    <property type="entry name" value="ThiI_fer"/>
    <property type="match status" value="1"/>
</dbReference>
<dbReference type="InterPro" id="IPR003720">
    <property type="entry name" value="tRNA_STrfase"/>
</dbReference>
<dbReference type="GO" id="GO:0052837">
    <property type="term" value="P:thiazole biosynthetic process"/>
    <property type="evidence" value="ECO:0007669"/>
    <property type="project" value="InterPro"/>
</dbReference>
<evidence type="ECO:0000256" key="7">
    <source>
        <dbReference type="ARBA" id="ARBA00022884"/>
    </source>
</evidence>
<gene>
    <name evidence="9" type="primary">thiI</name>
    <name evidence="11" type="ORF">COC19_07925</name>
</gene>
<evidence type="ECO:0000256" key="6">
    <source>
        <dbReference type="ARBA" id="ARBA00022840"/>
    </source>
</evidence>
<name>A0A2A4MFI1_9GAMM</name>
<dbReference type="CDD" id="cd01712">
    <property type="entry name" value="PPase_ThiI"/>
    <property type="match status" value="1"/>
</dbReference>
<dbReference type="Gene3D" id="3.40.50.620">
    <property type="entry name" value="HUPs"/>
    <property type="match status" value="1"/>
</dbReference>
<dbReference type="NCBIfam" id="TIGR00342">
    <property type="entry name" value="tRNA uracil 4-sulfurtransferase ThiI"/>
    <property type="match status" value="1"/>
</dbReference>
<comment type="caution">
    <text evidence="9">Lacks conserved residue(s) required for the propagation of feature annotation.</text>
</comment>
<dbReference type="InterPro" id="IPR049962">
    <property type="entry name" value="THUMP_ThiI"/>
</dbReference>
<evidence type="ECO:0000256" key="5">
    <source>
        <dbReference type="ARBA" id="ARBA00022741"/>
    </source>
</evidence>
<protein>
    <recommendedName>
        <fullName evidence="9">Probable tRNA sulfurtransferase</fullName>
        <ecNumber evidence="9">2.8.1.4</ecNumber>
    </recommendedName>
    <alternativeName>
        <fullName evidence="9">Sulfur carrier protein ThiS sulfurtransferase</fullName>
    </alternativeName>
    <alternativeName>
        <fullName evidence="9">Thiamine biosynthesis protein ThiI</fullName>
    </alternativeName>
    <alternativeName>
        <fullName evidence="9">tRNA 4-thiouridine synthase</fullName>
    </alternativeName>
</protein>
<evidence type="ECO:0000256" key="1">
    <source>
        <dbReference type="ARBA" id="ARBA00004496"/>
    </source>
</evidence>
<dbReference type="InterPro" id="IPR049961">
    <property type="entry name" value="ThiI_N"/>
</dbReference>
<comment type="subcellular location">
    <subcellularLocation>
        <location evidence="1 9">Cytoplasm</location>
    </subcellularLocation>
</comment>
<evidence type="ECO:0000256" key="4">
    <source>
        <dbReference type="ARBA" id="ARBA00022679"/>
    </source>
</evidence>
<dbReference type="EMBL" id="NVQR01000142">
    <property type="protein sequence ID" value="PCH58989.1"/>
    <property type="molecule type" value="Genomic_DNA"/>
</dbReference>
<dbReference type="InterPro" id="IPR014729">
    <property type="entry name" value="Rossmann-like_a/b/a_fold"/>
</dbReference>
<keyword evidence="7 9" id="KW-0694">RNA-binding</keyword>
<evidence type="ECO:0000313" key="11">
    <source>
        <dbReference type="EMBL" id="PCH58989.1"/>
    </source>
</evidence>
<keyword evidence="4 9" id="KW-0808">Transferase</keyword>
<evidence type="ECO:0000313" key="12">
    <source>
        <dbReference type="Proteomes" id="UP000218172"/>
    </source>
</evidence>
<dbReference type="PROSITE" id="PS51165">
    <property type="entry name" value="THUMP"/>
    <property type="match status" value="1"/>
</dbReference>
<dbReference type="PANTHER" id="PTHR43209">
    <property type="entry name" value="TRNA SULFURTRANSFERASE"/>
    <property type="match status" value="1"/>
</dbReference>
<evidence type="ECO:0000259" key="10">
    <source>
        <dbReference type="PROSITE" id="PS51165"/>
    </source>
</evidence>
<evidence type="ECO:0000256" key="9">
    <source>
        <dbReference type="HAMAP-Rule" id="MF_00021"/>
    </source>
</evidence>
<organism evidence="11 12">
    <name type="scientific">SAR86 cluster bacterium</name>
    <dbReference type="NCBI Taxonomy" id="2030880"/>
    <lineage>
        <taxon>Bacteria</taxon>
        <taxon>Pseudomonadati</taxon>
        <taxon>Pseudomonadota</taxon>
        <taxon>Gammaproteobacteria</taxon>
        <taxon>SAR86 cluster</taxon>
    </lineage>
</organism>
<comment type="catalytic activity">
    <reaction evidence="9">
        <text>[ThiS sulfur-carrier protein]-C-terminal Gly-Gly-AMP + S-sulfanyl-L-cysteinyl-[cysteine desulfurase] + AH2 = [ThiS sulfur-carrier protein]-C-terminal-Gly-aminoethanethioate + L-cysteinyl-[cysteine desulfurase] + A + AMP + 2 H(+)</text>
        <dbReference type="Rhea" id="RHEA:43340"/>
        <dbReference type="Rhea" id="RHEA-COMP:12157"/>
        <dbReference type="Rhea" id="RHEA-COMP:12158"/>
        <dbReference type="Rhea" id="RHEA-COMP:12910"/>
        <dbReference type="Rhea" id="RHEA-COMP:19908"/>
        <dbReference type="ChEBI" id="CHEBI:13193"/>
        <dbReference type="ChEBI" id="CHEBI:15378"/>
        <dbReference type="ChEBI" id="CHEBI:17499"/>
        <dbReference type="ChEBI" id="CHEBI:29950"/>
        <dbReference type="ChEBI" id="CHEBI:61963"/>
        <dbReference type="ChEBI" id="CHEBI:90618"/>
        <dbReference type="ChEBI" id="CHEBI:232372"/>
        <dbReference type="ChEBI" id="CHEBI:456215"/>
    </reaction>
</comment>
<comment type="similarity">
    <text evidence="9">Belongs to the ThiI family.</text>
</comment>
<feature type="binding site" evidence="9">
    <location>
        <position position="298"/>
    </location>
    <ligand>
        <name>ATP</name>
        <dbReference type="ChEBI" id="CHEBI:30616"/>
    </ligand>
</feature>
<dbReference type="GO" id="GO:0002937">
    <property type="term" value="P:tRNA 4-thiouridine biosynthesis"/>
    <property type="evidence" value="ECO:0007669"/>
    <property type="project" value="TreeGrafter"/>
</dbReference>
<dbReference type="InterPro" id="IPR036873">
    <property type="entry name" value="Rhodanese-like_dom_sf"/>
</dbReference>
<dbReference type="SMART" id="SM00981">
    <property type="entry name" value="THUMP"/>
    <property type="match status" value="1"/>
</dbReference>
<dbReference type="GO" id="GO:0000049">
    <property type="term" value="F:tRNA binding"/>
    <property type="evidence" value="ECO:0007669"/>
    <property type="project" value="UniProtKB-UniRule"/>
</dbReference>
<dbReference type="CDD" id="cd11716">
    <property type="entry name" value="THUMP_ThiI"/>
    <property type="match status" value="1"/>
</dbReference>
<feature type="binding site" evidence="9">
    <location>
        <begin position="185"/>
        <end position="186"/>
    </location>
    <ligand>
        <name>ATP</name>
        <dbReference type="ChEBI" id="CHEBI:30616"/>
    </ligand>
</feature>
<evidence type="ECO:0000256" key="8">
    <source>
        <dbReference type="ARBA" id="ARBA00022977"/>
    </source>
</evidence>
<dbReference type="Pfam" id="PF02926">
    <property type="entry name" value="THUMP"/>
    <property type="match status" value="1"/>
</dbReference>
<feature type="binding site" evidence="9">
    <location>
        <position position="289"/>
    </location>
    <ligand>
        <name>ATP</name>
        <dbReference type="ChEBI" id="CHEBI:30616"/>
    </ligand>
</feature>
<feature type="domain" description="THUMP" evidence="10">
    <location>
        <begin position="63"/>
        <end position="167"/>
    </location>
</feature>
<keyword evidence="2 9" id="KW-0963">Cytoplasm</keyword>
<dbReference type="InterPro" id="IPR020536">
    <property type="entry name" value="ThiI_AANH"/>
</dbReference>
<dbReference type="GO" id="GO:0005829">
    <property type="term" value="C:cytosol"/>
    <property type="evidence" value="ECO:0007669"/>
    <property type="project" value="TreeGrafter"/>
</dbReference>
<comment type="function">
    <text evidence="9">Catalyzes the ATP-dependent transfer of a sulfur to tRNA to produce 4-thiouridine in position 8 of tRNAs, which functions as a near-UV photosensor. Also catalyzes the transfer of sulfur to the sulfur carrier protein ThiS, forming ThiS-thiocarboxylate. This is a step in the synthesis of thiazole, in the thiamine biosynthesis pathway. The sulfur is donated as persulfide by IscS.</text>
</comment>
<dbReference type="UniPathway" id="UPA00060"/>
<dbReference type="GO" id="GO:0004810">
    <property type="term" value="F:CCA tRNA nucleotidyltransferase activity"/>
    <property type="evidence" value="ECO:0007669"/>
    <property type="project" value="InterPro"/>
</dbReference>
<dbReference type="InterPro" id="IPR054173">
    <property type="entry name" value="ThiI_fer"/>
</dbReference>
<dbReference type="InterPro" id="IPR004114">
    <property type="entry name" value="THUMP_dom"/>
</dbReference>
<dbReference type="EC" id="2.8.1.4" evidence="9"/>
<proteinExistence type="inferred from homology"/>
<evidence type="ECO:0000256" key="3">
    <source>
        <dbReference type="ARBA" id="ARBA00022555"/>
    </source>
</evidence>
<keyword evidence="8 9" id="KW-0784">Thiamine biosynthesis</keyword>
<dbReference type="GO" id="GO:0005524">
    <property type="term" value="F:ATP binding"/>
    <property type="evidence" value="ECO:0007669"/>
    <property type="project" value="UniProtKB-UniRule"/>
</dbReference>
<reference evidence="12" key="1">
    <citation type="submission" date="2017-08" db="EMBL/GenBank/DDBJ databases">
        <title>A dynamic microbial community with high functional redundancy inhabits the cold, oxic subseafloor aquifer.</title>
        <authorList>
            <person name="Tully B.J."/>
            <person name="Wheat C.G."/>
            <person name="Glazer B.T."/>
            <person name="Huber J.A."/>
        </authorList>
    </citation>
    <scope>NUCLEOTIDE SEQUENCE [LARGE SCALE GENOMIC DNA]</scope>
</reference>
<dbReference type="InterPro" id="IPR050102">
    <property type="entry name" value="tRNA_sulfurtransferase_ThiI"/>
</dbReference>
<dbReference type="Pfam" id="PF02568">
    <property type="entry name" value="ThiI"/>
    <property type="match status" value="1"/>
</dbReference>
<keyword evidence="3 9" id="KW-0820">tRNA-binding</keyword>